<name>A0A8S2SNE3_9BILA</name>
<reference evidence="1" key="1">
    <citation type="submission" date="2021-02" db="EMBL/GenBank/DDBJ databases">
        <authorList>
            <person name="Nowell W R."/>
        </authorList>
    </citation>
    <scope>NUCLEOTIDE SEQUENCE</scope>
</reference>
<protein>
    <submittedName>
        <fullName evidence="1">Uncharacterized protein</fullName>
    </submittedName>
</protein>
<evidence type="ECO:0000313" key="2">
    <source>
        <dbReference type="Proteomes" id="UP000676336"/>
    </source>
</evidence>
<accession>A0A8S2SNE3</accession>
<gene>
    <name evidence="1" type="ORF">SMN809_LOCUS23144</name>
</gene>
<evidence type="ECO:0000313" key="1">
    <source>
        <dbReference type="EMBL" id="CAF4231077.1"/>
    </source>
</evidence>
<organism evidence="1 2">
    <name type="scientific">Rotaria magnacalcarata</name>
    <dbReference type="NCBI Taxonomy" id="392030"/>
    <lineage>
        <taxon>Eukaryota</taxon>
        <taxon>Metazoa</taxon>
        <taxon>Spiralia</taxon>
        <taxon>Gnathifera</taxon>
        <taxon>Rotifera</taxon>
        <taxon>Eurotatoria</taxon>
        <taxon>Bdelloidea</taxon>
        <taxon>Philodinida</taxon>
        <taxon>Philodinidae</taxon>
        <taxon>Rotaria</taxon>
    </lineage>
</organism>
<dbReference type="Proteomes" id="UP000676336">
    <property type="component" value="Unassembled WGS sequence"/>
</dbReference>
<dbReference type="EMBL" id="CAJOBI010023566">
    <property type="protein sequence ID" value="CAF4231077.1"/>
    <property type="molecule type" value="Genomic_DNA"/>
</dbReference>
<comment type="caution">
    <text evidence="1">The sequence shown here is derived from an EMBL/GenBank/DDBJ whole genome shotgun (WGS) entry which is preliminary data.</text>
</comment>
<sequence length="31" mass="3483">MYILAKWPAGIGDVSHSCVVVQSVVFIMLYR</sequence>
<dbReference type="AlphaFoldDB" id="A0A8S2SNE3"/>
<feature type="non-terminal residue" evidence="1">
    <location>
        <position position="31"/>
    </location>
</feature>
<proteinExistence type="predicted"/>